<evidence type="ECO:0000256" key="6">
    <source>
        <dbReference type="ARBA" id="ARBA00022475"/>
    </source>
</evidence>
<dbReference type="OrthoDB" id="9814550at2"/>
<keyword evidence="5 11" id="KW-0813">Transport</keyword>
<evidence type="ECO:0000313" key="14">
    <source>
        <dbReference type="Proteomes" id="UP000028607"/>
    </source>
</evidence>
<dbReference type="STRING" id="1317124.DW2_17345"/>
<feature type="transmembrane region" description="Helical" evidence="11">
    <location>
        <begin position="186"/>
        <end position="207"/>
    </location>
</feature>
<dbReference type="Gene3D" id="1.10.3720.10">
    <property type="entry name" value="MetI-like"/>
    <property type="match status" value="1"/>
</dbReference>
<evidence type="ECO:0000256" key="9">
    <source>
        <dbReference type="ARBA" id="ARBA00022989"/>
    </source>
</evidence>
<evidence type="ECO:0000256" key="2">
    <source>
        <dbReference type="ARBA" id="ARBA00004429"/>
    </source>
</evidence>
<evidence type="ECO:0000256" key="7">
    <source>
        <dbReference type="ARBA" id="ARBA00022692"/>
    </source>
</evidence>
<dbReference type="InterPro" id="IPR000515">
    <property type="entry name" value="MetI-like"/>
</dbReference>
<keyword evidence="7 11" id="KW-0812">Transmembrane</keyword>
<evidence type="ECO:0000256" key="4">
    <source>
        <dbReference type="ARBA" id="ARBA00016506"/>
    </source>
</evidence>
<evidence type="ECO:0000256" key="8">
    <source>
        <dbReference type="ARBA" id="ARBA00022970"/>
    </source>
</evidence>
<feature type="domain" description="ABC transmembrane type-1" evidence="12">
    <location>
        <begin position="19"/>
        <end position="207"/>
    </location>
</feature>
<keyword evidence="6" id="KW-1003">Cell membrane</keyword>
<dbReference type="Proteomes" id="UP000028607">
    <property type="component" value="Unassembled WGS sequence"/>
</dbReference>
<dbReference type="PANTHER" id="PTHR30614">
    <property type="entry name" value="MEMBRANE COMPONENT OF AMINO ACID ABC TRANSPORTER"/>
    <property type="match status" value="1"/>
</dbReference>
<evidence type="ECO:0000256" key="1">
    <source>
        <dbReference type="ARBA" id="ARBA00003159"/>
    </source>
</evidence>
<dbReference type="InterPro" id="IPR043429">
    <property type="entry name" value="ArtM/GltK/GlnP/TcyL/YhdX-like"/>
</dbReference>
<dbReference type="GO" id="GO:0006865">
    <property type="term" value="P:amino acid transport"/>
    <property type="evidence" value="ECO:0007669"/>
    <property type="project" value="UniProtKB-KW"/>
</dbReference>
<reference evidence="13 14" key="2">
    <citation type="journal article" date="2015" name="Antonie Van Leeuwenhoek">
        <title>Thioclava indica sp. nov., isolated from surface seawater of the Indian Ocean.</title>
        <authorList>
            <person name="Liu Y."/>
            <person name="Lai Q."/>
            <person name="Du J."/>
            <person name="Xu H."/>
            <person name="Jiang L."/>
            <person name="Shao Z."/>
        </authorList>
    </citation>
    <scope>NUCLEOTIDE SEQUENCE [LARGE SCALE GENOMIC DNA]</scope>
    <source>
        <strain evidence="13 14">13D2W-2</strain>
    </source>
</reference>
<feature type="transmembrane region" description="Helical" evidence="11">
    <location>
        <begin position="20"/>
        <end position="43"/>
    </location>
</feature>
<dbReference type="EMBL" id="AQRC01000017">
    <property type="protein sequence ID" value="KFE33605.1"/>
    <property type="molecule type" value="Genomic_DNA"/>
</dbReference>
<proteinExistence type="inferred from homology"/>
<evidence type="ECO:0000259" key="12">
    <source>
        <dbReference type="PROSITE" id="PS50928"/>
    </source>
</evidence>
<accession>A0A085TSA8</accession>
<gene>
    <name evidence="13" type="ORF">DW2_17345</name>
</gene>
<dbReference type="PROSITE" id="PS50928">
    <property type="entry name" value="ABC_TM1"/>
    <property type="match status" value="1"/>
</dbReference>
<evidence type="ECO:0000313" key="13">
    <source>
        <dbReference type="EMBL" id="KFE33605.1"/>
    </source>
</evidence>
<keyword evidence="10 11" id="KW-0472">Membrane</keyword>
<evidence type="ECO:0000256" key="11">
    <source>
        <dbReference type="RuleBase" id="RU363032"/>
    </source>
</evidence>
<name>A0A085TSA8_9RHOB</name>
<organism evidence="13 14">
    <name type="scientific">Thioclava atlantica</name>
    <dbReference type="NCBI Taxonomy" id="1317124"/>
    <lineage>
        <taxon>Bacteria</taxon>
        <taxon>Pseudomonadati</taxon>
        <taxon>Pseudomonadota</taxon>
        <taxon>Alphaproteobacteria</taxon>
        <taxon>Rhodobacterales</taxon>
        <taxon>Paracoccaceae</taxon>
        <taxon>Thioclava</taxon>
    </lineage>
</organism>
<dbReference type="AlphaFoldDB" id="A0A085TSA8"/>
<dbReference type="RefSeq" id="WP_038148472.1">
    <property type="nucleotide sequence ID" value="NZ_AQRC01000017.1"/>
</dbReference>
<dbReference type="InterPro" id="IPR035906">
    <property type="entry name" value="MetI-like_sf"/>
</dbReference>
<evidence type="ECO:0000256" key="3">
    <source>
        <dbReference type="ARBA" id="ARBA00010072"/>
    </source>
</evidence>
<dbReference type="GO" id="GO:0022857">
    <property type="term" value="F:transmembrane transporter activity"/>
    <property type="evidence" value="ECO:0007669"/>
    <property type="project" value="InterPro"/>
</dbReference>
<keyword evidence="8" id="KW-0029">Amino-acid transport</keyword>
<protein>
    <recommendedName>
        <fullName evidence="4">Putative glutamine transport system permease protein GlnP</fullName>
    </recommendedName>
</protein>
<dbReference type="FunFam" id="1.10.3720.10:FF:000033">
    <property type="entry name" value="Polar amino acid ABC transporter permease"/>
    <property type="match status" value="1"/>
</dbReference>
<comment type="caution">
    <text evidence="13">The sequence shown here is derived from an EMBL/GenBank/DDBJ whole genome shotgun (WGS) entry which is preliminary data.</text>
</comment>
<comment type="function">
    <text evidence="1">Part of the binding-protein-dependent transport system for glutamine; probably responsible for the translocation of the substrate across the membrane.</text>
</comment>
<reference evidence="14" key="1">
    <citation type="submission" date="2013-04" db="EMBL/GenBank/DDBJ databases">
        <title>Thioclava sp. 13D2W-2 Genome Sequencing.</title>
        <authorList>
            <person name="Lai Q."/>
            <person name="Li G."/>
            <person name="Shao Z."/>
        </authorList>
    </citation>
    <scope>NUCLEOTIDE SEQUENCE [LARGE SCALE GENOMIC DNA]</scope>
    <source>
        <strain evidence="14">13D2W-2</strain>
    </source>
</reference>
<sequence>MAPLTERMQDYLPLLITGLWRTVAVSLLALILATALGLVWAMLRTSRNVWLERPARFIVEFLRGIPILVVLFYIYFVMPEIGLDLSAFQAGVIGLALTYSCYIGETFRGGIEAVDRGQVEAAKSIGMRHGKMMRRIILPQAVRIALPPYGNNMVMLLKDSSQVSVISVAELTMQGKMLASSTFDNMTVFTMVAALYLCLTIPLNIVMRQVELKMGKSR</sequence>
<dbReference type="InterPro" id="IPR010065">
    <property type="entry name" value="AA_ABC_transptr_permease_3TM"/>
</dbReference>
<dbReference type="GO" id="GO:0043190">
    <property type="term" value="C:ATP-binding cassette (ABC) transporter complex"/>
    <property type="evidence" value="ECO:0007669"/>
    <property type="project" value="InterPro"/>
</dbReference>
<comment type="similarity">
    <text evidence="3">Belongs to the binding-protein-dependent transport system permease family. HisMQ subfamily.</text>
</comment>
<dbReference type="NCBIfam" id="TIGR01726">
    <property type="entry name" value="HEQRo_perm_3TM"/>
    <property type="match status" value="1"/>
</dbReference>
<dbReference type="Pfam" id="PF00528">
    <property type="entry name" value="BPD_transp_1"/>
    <property type="match status" value="1"/>
</dbReference>
<dbReference type="PATRIC" id="fig|1317124.6.peg.3497"/>
<dbReference type="CDD" id="cd06261">
    <property type="entry name" value="TM_PBP2"/>
    <property type="match status" value="1"/>
</dbReference>
<keyword evidence="14" id="KW-1185">Reference proteome</keyword>
<evidence type="ECO:0000256" key="10">
    <source>
        <dbReference type="ARBA" id="ARBA00023136"/>
    </source>
</evidence>
<keyword evidence="9 11" id="KW-1133">Transmembrane helix</keyword>
<dbReference type="PANTHER" id="PTHR30614:SF0">
    <property type="entry name" value="L-CYSTINE TRANSPORT SYSTEM PERMEASE PROTEIN TCYL"/>
    <property type="match status" value="1"/>
</dbReference>
<feature type="transmembrane region" description="Helical" evidence="11">
    <location>
        <begin position="55"/>
        <end position="76"/>
    </location>
</feature>
<dbReference type="SUPFAM" id="SSF161098">
    <property type="entry name" value="MetI-like"/>
    <property type="match status" value="1"/>
</dbReference>
<evidence type="ECO:0000256" key="5">
    <source>
        <dbReference type="ARBA" id="ARBA00022448"/>
    </source>
</evidence>
<dbReference type="eggNOG" id="COG0765">
    <property type="taxonomic scope" value="Bacteria"/>
</dbReference>
<comment type="subcellular location">
    <subcellularLocation>
        <location evidence="2">Cell inner membrane</location>
        <topology evidence="2">Multi-pass membrane protein</topology>
    </subcellularLocation>
    <subcellularLocation>
        <location evidence="11">Cell membrane</location>
        <topology evidence="11">Multi-pass membrane protein</topology>
    </subcellularLocation>
</comment>